<organism evidence="1 2">
    <name type="scientific">Thioalkalivibrio nitratireducens (strain DSM 14787 / UNIQEM 213 / ALEN2)</name>
    <dbReference type="NCBI Taxonomy" id="1255043"/>
    <lineage>
        <taxon>Bacteria</taxon>
        <taxon>Pseudomonadati</taxon>
        <taxon>Pseudomonadota</taxon>
        <taxon>Gammaproteobacteria</taxon>
        <taxon>Chromatiales</taxon>
        <taxon>Ectothiorhodospiraceae</taxon>
        <taxon>Thioalkalivibrio</taxon>
    </lineage>
</organism>
<reference evidence="1" key="1">
    <citation type="submission" date="2015-12" db="EMBL/GenBank/DDBJ databases">
        <authorList>
            <person name="Tikhonova T.V."/>
            <person name="Pavlov A.R."/>
            <person name="Beletsky A.V."/>
            <person name="Mardanov A.V."/>
            <person name="Sorokin D.Y."/>
            <person name="Ravin N.V."/>
            <person name="Popov V.O."/>
        </authorList>
    </citation>
    <scope>NUCLEOTIDE SEQUENCE</scope>
    <source>
        <strain evidence="1">DSM 14787</strain>
    </source>
</reference>
<evidence type="ECO:0000313" key="1">
    <source>
        <dbReference type="EMBL" id="AGA35171.1"/>
    </source>
</evidence>
<keyword evidence="2" id="KW-1185">Reference proteome</keyword>
<proteinExistence type="predicted"/>
<dbReference type="HOGENOM" id="CLU_2977858_0_0_6"/>
<sequence>MVGWEGRASCTIDSGHDGSGSLVMIPSGMVSLADGAALKEGLPATGTFSSNADAPPEP</sequence>
<gene>
    <name evidence="1" type="ordered locus">TVNIR_3541</name>
</gene>
<accession>L0E3F2</accession>
<dbReference type="KEGG" id="tni:TVNIR_3541"/>
<dbReference type="PATRIC" id="fig|1255043.3.peg.3573"/>
<evidence type="ECO:0000313" key="2">
    <source>
        <dbReference type="Proteomes" id="UP000010809"/>
    </source>
</evidence>
<dbReference type="AlphaFoldDB" id="L0E3F2"/>
<dbReference type="Proteomes" id="UP000010809">
    <property type="component" value="Chromosome"/>
</dbReference>
<name>L0E3F2_THIND</name>
<protein>
    <submittedName>
        <fullName evidence="1">Uncharacterized protein</fullName>
    </submittedName>
</protein>
<dbReference type="EMBL" id="CP003989">
    <property type="protein sequence ID" value="AGA35171.1"/>
    <property type="molecule type" value="Genomic_DNA"/>
</dbReference>